<name>A0A3S9UZR0_9BACL</name>
<dbReference type="SUPFAM" id="SSF109854">
    <property type="entry name" value="DinB/YfiT-like putative metalloenzymes"/>
    <property type="match status" value="1"/>
</dbReference>
<dbReference type="Gene3D" id="1.20.120.450">
    <property type="entry name" value="dinb family like domain"/>
    <property type="match status" value="1"/>
</dbReference>
<evidence type="ECO:0000313" key="2">
    <source>
        <dbReference type="EMBL" id="AZS15819.1"/>
    </source>
</evidence>
<evidence type="ECO:0000259" key="1">
    <source>
        <dbReference type="Pfam" id="PF12867"/>
    </source>
</evidence>
<dbReference type="KEGG" id="plut:EI981_16165"/>
<dbReference type="EMBL" id="CP034346">
    <property type="protein sequence ID" value="AZS15819.1"/>
    <property type="molecule type" value="Genomic_DNA"/>
</dbReference>
<proteinExistence type="predicted"/>
<accession>A0A3S9UZR0</accession>
<evidence type="ECO:0000313" key="3">
    <source>
        <dbReference type="Proteomes" id="UP000270678"/>
    </source>
</evidence>
<protein>
    <submittedName>
        <fullName evidence="2">DinB family protein</fullName>
    </submittedName>
</protein>
<reference evidence="3" key="1">
    <citation type="submission" date="2018-12" db="EMBL/GenBank/DDBJ databases">
        <title>Complete genome sequence of Paenibacillus sp. MBLB1234.</title>
        <authorList>
            <person name="Nam Y.-D."/>
            <person name="Kang J."/>
            <person name="Chung W.-H."/>
            <person name="Park Y.S."/>
        </authorList>
    </citation>
    <scope>NUCLEOTIDE SEQUENCE [LARGE SCALE GENOMIC DNA]</scope>
    <source>
        <strain evidence="3">MBLB1234</strain>
    </source>
</reference>
<keyword evidence="3" id="KW-1185">Reference proteome</keyword>
<gene>
    <name evidence="2" type="ORF">EI981_16165</name>
</gene>
<sequence length="163" mass="18510">MEVMSMSSNEVIFDQIEFIRSQTLKMVQGLTEEEVRTIPEGFRNHILWNLGHIAFVQDRFAFLLAGLPSGLPEQYPKWFANGTSPLEWTGQGPDFAEVCRIAGEQPLEIRRLLTGRLNEPTIQPFTTSSGFTMDRIGSLLSFSLYHEGMHFGIIKQFKKTVQG</sequence>
<dbReference type="InterPro" id="IPR024775">
    <property type="entry name" value="DinB-like"/>
</dbReference>
<feature type="domain" description="DinB-like" evidence="1">
    <location>
        <begin position="15"/>
        <end position="154"/>
    </location>
</feature>
<dbReference type="Proteomes" id="UP000270678">
    <property type="component" value="Chromosome"/>
</dbReference>
<dbReference type="InterPro" id="IPR034660">
    <property type="entry name" value="DinB/YfiT-like"/>
</dbReference>
<organism evidence="2 3">
    <name type="scientific">Paenibacillus lutimineralis</name>
    <dbReference type="NCBI Taxonomy" id="2707005"/>
    <lineage>
        <taxon>Bacteria</taxon>
        <taxon>Bacillati</taxon>
        <taxon>Bacillota</taxon>
        <taxon>Bacilli</taxon>
        <taxon>Bacillales</taxon>
        <taxon>Paenibacillaceae</taxon>
        <taxon>Paenibacillus</taxon>
    </lineage>
</organism>
<dbReference type="AlphaFoldDB" id="A0A3S9UZR0"/>
<dbReference type="OrthoDB" id="4295522at2"/>
<dbReference type="Pfam" id="PF12867">
    <property type="entry name" value="DinB_2"/>
    <property type="match status" value="1"/>
</dbReference>